<dbReference type="GO" id="GO:0044569">
    <property type="term" value="C:[Ni-Fe] hydrogenase complex"/>
    <property type="evidence" value="ECO:0007669"/>
    <property type="project" value="TreeGrafter"/>
</dbReference>
<dbReference type="AlphaFoldDB" id="A0A1I2Q8W4"/>
<reference evidence="16 17" key="1">
    <citation type="submission" date="2016-10" db="EMBL/GenBank/DDBJ databases">
        <authorList>
            <person name="de Groot N.N."/>
        </authorList>
    </citation>
    <scope>NUCLEOTIDE SEQUENCE [LARGE SCALE GENOMIC DNA]</scope>
    <source>
        <strain evidence="16 17">DSM 44945</strain>
    </source>
</reference>
<keyword evidence="10 13" id="KW-0408">Iron</keyword>
<dbReference type="RefSeq" id="WP_143085335.1">
    <property type="nucleotide sequence ID" value="NZ_FOOK01000021.1"/>
</dbReference>
<dbReference type="Gene3D" id="4.10.480.10">
    <property type="entry name" value="Cytochrome-c3 hydrogenase, C-terminal domain"/>
    <property type="match status" value="1"/>
</dbReference>
<feature type="domain" description="Cytochrome-c3 hydrogenase C-terminal" evidence="15">
    <location>
        <begin position="212"/>
        <end position="290"/>
    </location>
</feature>
<feature type="binding site" evidence="13">
    <location>
        <position position="145"/>
    </location>
    <ligand>
        <name>[4Fe-4S] cluster</name>
        <dbReference type="ChEBI" id="CHEBI:49883"/>
        <label>1</label>
    </ligand>
</feature>
<dbReference type="PRINTS" id="PR00614">
    <property type="entry name" value="NIHGNASESMLL"/>
</dbReference>
<evidence type="ECO:0000256" key="7">
    <source>
        <dbReference type="ARBA" id="ARBA00022723"/>
    </source>
</evidence>
<evidence type="ECO:0000256" key="1">
    <source>
        <dbReference type="ARBA" id="ARBA00001966"/>
    </source>
</evidence>
<dbReference type="STRING" id="201973.SAMN04488025_12139"/>
<dbReference type="GO" id="GO:0051538">
    <property type="term" value="F:3 iron, 4 sulfur cluster binding"/>
    <property type="evidence" value="ECO:0007669"/>
    <property type="project" value="UniProtKB-KW"/>
</dbReference>
<comment type="subunit">
    <text evidence="4">Heterodimer of a large and a small subunit.</text>
</comment>
<accession>A0A1I2Q8W4</accession>
<dbReference type="InterPro" id="IPR027394">
    <property type="entry name" value="Cytochrome-c3_hydrogenase_C"/>
</dbReference>
<dbReference type="GO" id="GO:0009375">
    <property type="term" value="C:ferredoxin hydrogenase complex"/>
    <property type="evidence" value="ECO:0007669"/>
    <property type="project" value="InterPro"/>
</dbReference>
<feature type="binding site" evidence="13">
    <location>
        <position position="220"/>
    </location>
    <ligand>
        <name>[4Fe-4S] cluster</name>
        <dbReference type="ChEBI" id="CHEBI:49883"/>
        <label>2</label>
    </ligand>
</feature>
<keyword evidence="17" id="KW-1185">Reference proteome</keyword>
<evidence type="ECO:0000256" key="4">
    <source>
        <dbReference type="ARBA" id="ARBA00011771"/>
    </source>
</evidence>
<evidence type="ECO:0000313" key="17">
    <source>
        <dbReference type="Proteomes" id="UP000198661"/>
    </source>
</evidence>
<dbReference type="GO" id="GO:0009055">
    <property type="term" value="F:electron transfer activity"/>
    <property type="evidence" value="ECO:0007669"/>
    <property type="project" value="TreeGrafter"/>
</dbReference>
<keyword evidence="6 13" id="KW-0004">4Fe-4S</keyword>
<feature type="binding site" evidence="13">
    <location>
        <position position="50"/>
    </location>
    <ligand>
        <name>[4Fe-4S] cluster</name>
        <dbReference type="ChEBI" id="CHEBI:49883"/>
        <label>1</label>
    </ligand>
</feature>
<evidence type="ECO:0000256" key="3">
    <source>
        <dbReference type="ARBA" id="ARBA00006605"/>
    </source>
</evidence>
<name>A0A1I2Q8W4_9BACL</name>
<keyword evidence="8" id="KW-0732">Signal</keyword>
<evidence type="ECO:0000313" key="16">
    <source>
        <dbReference type="EMBL" id="SFG22226.1"/>
    </source>
</evidence>
<evidence type="ECO:0000256" key="13">
    <source>
        <dbReference type="PIRSR" id="PIRSR000310-1"/>
    </source>
</evidence>
<dbReference type="EMBL" id="FOOK01000021">
    <property type="protein sequence ID" value="SFG22226.1"/>
    <property type="molecule type" value="Genomic_DNA"/>
</dbReference>
<keyword evidence="11 13" id="KW-0411">Iron-sulfur</keyword>
<evidence type="ECO:0000256" key="2">
    <source>
        <dbReference type="ARBA" id="ARBA00004236"/>
    </source>
</evidence>
<evidence type="ECO:0000256" key="5">
    <source>
        <dbReference type="ARBA" id="ARBA00022475"/>
    </source>
</evidence>
<protein>
    <submittedName>
        <fullName evidence="16">Hydrogenase small subunit</fullName>
    </submittedName>
</protein>
<sequence length="309" mass="34051">MGTCVEEIALEKERSVIDTWSRLYGFQEEDIRKAMKKTRTPVLWINGLDCTGCMESFLRGISSTTELLLDWISLEYSELLSSASGHQAESHKGRISEEYDGKFVLVIEGAIPLKDEYLTVAGKSVREEIIATAQKAKAVLAFGSCSAWGGLPAAKPNPTESVSIRELVPNVPVVLVPGCPPIADVMIGTLLHLAIYGEIPELDNKGRPKRFYRQTVHQVCHRKPFFDKGLFAESYDDEKALKGYCLFKLGCKGPSTFNACETLGWNGMRTSPIGAGFACIGCSEKNFWDKGPLCHRKVRAGAKIKAKAR</sequence>
<feature type="binding site" evidence="13">
    <location>
        <position position="260"/>
    </location>
    <ligand>
        <name>[3Fe-4S] cluster</name>
        <dbReference type="ChEBI" id="CHEBI:21137"/>
    </ligand>
</feature>
<feature type="binding site" evidence="13">
    <location>
        <position position="245"/>
    </location>
    <ligand>
        <name>[4Fe-4S] cluster</name>
        <dbReference type="ChEBI" id="CHEBI:49883"/>
        <label>2</label>
    </ligand>
</feature>
<dbReference type="GO" id="GO:0046872">
    <property type="term" value="F:metal ion binding"/>
    <property type="evidence" value="ECO:0007669"/>
    <property type="project" value="UniProtKB-KW"/>
</dbReference>
<gene>
    <name evidence="16" type="ORF">SAMN04488025_12139</name>
</gene>
<evidence type="ECO:0000256" key="12">
    <source>
        <dbReference type="ARBA" id="ARBA00023136"/>
    </source>
</evidence>
<comment type="similarity">
    <text evidence="3">Belongs to the [NiFe]/[NiFeSe] hydrogenase small subunit family.</text>
</comment>
<dbReference type="InterPro" id="IPR037148">
    <property type="entry name" value="NiFe-Hase_small_C_sf"/>
</dbReference>
<feature type="binding site" evidence="13">
    <location>
        <position position="53"/>
    </location>
    <ligand>
        <name>[4Fe-4S] cluster</name>
        <dbReference type="ChEBI" id="CHEBI:49883"/>
        <label>1</label>
    </ligand>
</feature>
<keyword evidence="12" id="KW-0472">Membrane</keyword>
<feature type="domain" description="NADH:ubiquinone oxidoreductase-like 20kDa subunit" evidence="14">
    <location>
        <begin position="50"/>
        <end position="193"/>
    </location>
</feature>
<keyword evidence="7 13" id="KW-0479">Metal-binding</keyword>
<dbReference type="SUPFAM" id="SSF56770">
    <property type="entry name" value="HydA/Nqo6-like"/>
    <property type="match status" value="1"/>
</dbReference>
<feature type="binding site" evidence="13">
    <location>
        <position position="179"/>
    </location>
    <ligand>
        <name>[4Fe-4S] cluster</name>
        <dbReference type="ChEBI" id="CHEBI:49883"/>
        <label>1</label>
    </ligand>
</feature>
<dbReference type="InterPro" id="IPR001821">
    <property type="entry name" value="NiFe_hydrogenase_ssu"/>
</dbReference>
<evidence type="ECO:0000256" key="9">
    <source>
        <dbReference type="ARBA" id="ARBA00023002"/>
    </source>
</evidence>
<dbReference type="Proteomes" id="UP000198661">
    <property type="component" value="Unassembled WGS sequence"/>
</dbReference>
<feature type="binding site" evidence="13">
    <location>
        <position position="282"/>
    </location>
    <ligand>
        <name>[3Fe-4S] cluster</name>
        <dbReference type="ChEBI" id="CHEBI:21137"/>
    </ligand>
</feature>
<dbReference type="GO" id="GO:0008901">
    <property type="term" value="F:ferredoxin hydrogenase activity"/>
    <property type="evidence" value="ECO:0007669"/>
    <property type="project" value="InterPro"/>
</dbReference>
<dbReference type="InterPro" id="IPR037024">
    <property type="entry name" value="NiFe_Hase_small_N_sf"/>
</dbReference>
<dbReference type="GO" id="GO:0005886">
    <property type="term" value="C:plasma membrane"/>
    <property type="evidence" value="ECO:0007669"/>
    <property type="project" value="UniProtKB-SubCell"/>
</dbReference>
<keyword evidence="5" id="KW-1003">Cell membrane</keyword>
<comment type="cofactor">
    <cofactor evidence="1">
        <name>[4Fe-4S] cluster</name>
        <dbReference type="ChEBI" id="CHEBI:49883"/>
    </cofactor>
</comment>
<organism evidence="16 17">
    <name type="scientific">Planifilum fulgidum</name>
    <dbReference type="NCBI Taxonomy" id="201973"/>
    <lineage>
        <taxon>Bacteria</taxon>
        <taxon>Bacillati</taxon>
        <taxon>Bacillota</taxon>
        <taxon>Bacilli</taxon>
        <taxon>Bacillales</taxon>
        <taxon>Thermoactinomycetaceae</taxon>
        <taxon>Planifilum</taxon>
    </lineage>
</organism>
<evidence type="ECO:0000256" key="10">
    <source>
        <dbReference type="ARBA" id="ARBA00023004"/>
    </source>
</evidence>
<feature type="binding site" evidence="13">
    <location>
        <position position="279"/>
    </location>
    <ligand>
        <name>[3Fe-4S] cluster</name>
        <dbReference type="ChEBI" id="CHEBI:21137"/>
    </ligand>
</feature>
<evidence type="ECO:0000256" key="8">
    <source>
        <dbReference type="ARBA" id="ARBA00022729"/>
    </source>
</evidence>
<dbReference type="InterPro" id="IPR006137">
    <property type="entry name" value="NADH_UbQ_OxRdtase-like_20kDa"/>
</dbReference>
<dbReference type="PIRSF" id="PIRSF000310">
    <property type="entry name" value="NiFe_hyd_ssu"/>
    <property type="match status" value="1"/>
</dbReference>
<dbReference type="Pfam" id="PF01058">
    <property type="entry name" value="Oxidored_q6"/>
    <property type="match status" value="1"/>
</dbReference>
<dbReference type="OrthoDB" id="9766729at2"/>
<dbReference type="GO" id="GO:0051539">
    <property type="term" value="F:4 iron, 4 sulfur cluster binding"/>
    <property type="evidence" value="ECO:0007669"/>
    <property type="project" value="UniProtKB-KW"/>
</dbReference>
<feature type="binding site" evidence="13">
    <location>
        <position position="217"/>
    </location>
    <ligand>
        <name>[4Fe-4S] cluster</name>
        <dbReference type="ChEBI" id="CHEBI:49883"/>
        <label>2</label>
    </ligand>
</feature>
<evidence type="ECO:0000256" key="11">
    <source>
        <dbReference type="ARBA" id="ARBA00023014"/>
    </source>
</evidence>
<proteinExistence type="inferred from homology"/>
<keyword evidence="9" id="KW-0560">Oxidoreductase</keyword>
<dbReference type="Gene3D" id="3.40.50.700">
    <property type="entry name" value="NADH:ubiquinone oxidoreductase-like, 20kDa subunit"/>
    <property type="match status" value="1"/>
</dbReference>
<dbReference type="GO" id="GO:0009061">
    <property type="term" value="P:anaerobic respiration"/>
    <property type="evidence" value="ECO:0007669"/>
    <property type="project" value="TreeGrafter"/>
</dbReference>
<dbReference type="PANTHER" id="PTHR30013:SF6">
    <property type="entry name" value="HYDROGENASE-1 SMALL CHAIN"/>
    <property type="match status" value="1"/>
</dbReference>
<dbReference type="PANTHER" id="PTHR30013">
    <property type="entry name" value="NIFE / NIFESE HYDROGENASE SMALL SUBUNIT FAMILY MEMBER"/>
    <property type="match status" value="1"/>
</dbReference>
<evidence type="ECO:0000259" key="15">
    <source>
        <dbReference type="Pfam" id="PF14720"/>
    </source>
</evidence>
<dbReference type="Pfam" id="PF14720">
    <property type="entry name" value="NiFe_hyd_SSU_C"/>
    <property type="match status" value="1"/>
</dbReference>
<keyword evidence="13" id="KW-0003">3Fe-4S</keyword>
<evidence type="ECO:0000256" key="6">
    <source>
        <dbReference type="ARBA" id="ARBA00022485"/>
    </source>
</evidence>
<comment type="subcellular location">
    <subcellularLocation>
        <location evidence="2">Cell membrane</location>
    </subcellularLocation>
</comment>
<dbReference type="NCBIfam" id="TIGR00391">
    <property type="entry name" value="hydA"/>
    <property type="match status" value="1"/>
</dbReference>
<evidence type="ECO:0000259" key="14">
    <source>
        <dbReference type="Pfam" id="PF01058"/>
    </source>
</evidence>
<feature type="binding site" evidence="13">
    <location>
        <position position="251"/>
    </location>
    <ligand>
        <name>[4Fe-4S] cluster</name>
        <dbReference type="ChEBI" id="CHEBI:49883"/>
        <label>2</label>
    </ligand>
</feature>